<dbReference type="Proteomes" id="UP001501788">
    <property type="component" value="Unassembled WGS sequence"/>
</dbReference>
<evidence type="ECO:0000313" key="2">
    <source>
        <dbReference type="EMBL" id="GAA4422957.1"/>
    </source>
</evidence>
<accession>A0ABP8L692</accession>
<keyword evidence="3" id="KW-1185">Reference proteome</keyword>
<reference evidence="3" key="1">
    <citation type="journal article" date="2019" name="Int. J. Syst. Evol. Microbiol.">
        <title>The Global Catalogue of Microorganisms (GCM) 10K type strain sequencing project: providing services to taxonomists for standard genome sequencing and annotation.</title>
        <authorList>
            <consortium name="The Broad Institute Genomics Platform"/>
            <consortium name="The Broad Institute Genome Sequencing Center for Infectious Disease"/>
            <person name="Wu L."/>
            <person name="Ma J."/>
        </authorList>
    </citation>
    <scope>NUCLEOTIDE SEQUENCE [LARGE SCALE GENOMIC DNA]</scope>
    <source>
        <strain evidence="3">JCM 31890</strain>
    </source>
</reference>
<feature type="region of interest" description="Disordered" evidence="1">
    <location>
        <begin position="1"/>
        <end position="64"/>
    </location>
</feature>
<feature type="region of interest" description="Disordered" evidence="1">
    <location>
        <begin position="81"/>
        <end position="105"/>
    </location>
</feature>
<dbReference type="EMBL" id="BAABEX010000008">
    <property type="protein sequence ID" value="GAA4422957.1"/>
    <property type="molecule type" value="Genomic_DNA"/>
</dbReference>
<proteinExistence type="predicted"/>
<gene>
    <name evidence="2" type="ORF">GCM10023090_14660</name>
</gene>
<sequence>MRIAQLQCRGLGGLHRRHSYQEARQQQAQADPRAQGATNGEAQNQLHGGNDGAAKGGGGRHGARKVGAYAHCDMRSCVRQHRTRARAGEVLTPEKGMSNRRGTCA</sequence>
<feature type="compositionally biased region" description="Gly residues" evidence="1">
    <location>
        <begin position="49"/>
        <end position="60"/>
    </location>
</feature>
<evidence type="ECO:0000256" key="1">
    <source>
        <dbReference type="SAM" id="MobiDB-lite"/>
    </source>
</evidence>
<feature type="compositionally biased region" description="Low complexity" evidence="1">
    <location>
        <begin position="22"/>
        <end position="37"/>
    </location>
</feature>
<organism evidence="2 3">
    <name type="scientific">Acidovorax lacteus</name>
    <dbReference type="NCBI Taxonomy" id="1924988"/>
    <lineage>
        <taxon>Bacteria</taxon>
        <taxon>Pseudomonadati</taxon>
        <taxon>Pseudomonadota</taxon>
        <taxon>Betaproteobacteria</taxon>
        <taxon>Burkholderiales</taxon>
        <taxon>Comamonadaceae</taxon>
        <taxon>Acidovorax</taxon>
    </lineage>
</organism>
<protein>
    <submittedName>
        <fullName evidence="2">Uncharacterized protein</fullName>
    </submittedName>
</protein>
<evidence type="ECO:0000313" key="3">
    <source>
        <dbReference type="Proteomes" id="UP001501788"/>
    </source>
</evidence>
<comment type="caution">
    <text evidence="2">The sequence shown here is derived from an EMBL/GenBank/DDBJ whole genome shotgun (WGS) entry which is preliminary data.</text>
</comment>
<name>A0ABP8L692_9BURK</name>